<dbReference type="AlphaFoldDB" id="A0A0F9M032"/>
<dbReference type="Gene3D" id="3.40.50.150">
    <property type="entry name" value="Vaccinia Virus protein VP39"/>
    <property type="match status" value="1"/>
</dbReference>
<dbReference type="GO" id="GO:0009007">
    <property type="term" value="F:site-specific DNA-methyltransferase (adenine-specific) activity"/>
    <property type="evidence" value="ECO:0007669"/>
    <property type="project" value="TreeGrafter"/>
</dbReference>
<dbReference type="InterPro" id="IPR001091">
    <property type="entry name" value="RM_Methyltransferase"/>
</dbReference>
<dbReference type="SUPFAM" id="SSF53335">
    <property type="entry name" value="S-adenosyl-L-methionine-dependent methyltransferases"/>
    <property type="match status" value="1"/>
</dbReference>
<keyword evidence="2" id="KW-0808">Transferase</keyword>
<dbReference type="InterPro" id="IPR002941">
    <property type="entry name" value="DNA_methylase_N4/N6"/>
</dbReference>
<gene>
    <name evidence="4" type="ORF">LCGC14_1215720</name>
</gene>
<dbReference type="Pfam" id="PF01555">
    <property type="entry name" value="N6_N4_Mtase"/>
    <property type="match status" value="1"/>
</dbReference>
<dbReference type="PANTHER" id="PTHR13370:SF3">
    <property type="entry name" value="TRNA (GUANINE(10)-N2)-METHYLTRANSFERASE HOMOLOG"/>
    <property type="match status" value="1"/>
</dbReference>
<comment type="caution">
    <text evidence="4">The sequence shown here is derived from an EMBL/GenBank/DDBJ whole genome shotgun (WGS) entry which is preliminary data.</text>
</comment>
<evidence type="ECO:0000313" key="4">
    <source>
        <dbReference type="EMBL" id="KKM92696.1"/>
    </source>
</evidence>
<reference evidence="4" key="1">
    <citation type="journal article" date="2015" name="Nature">
        <title>Complex archaea that bridge the gap between prokaryotes and eukaryotes.</title>
        <authorList>
            <person name="Spang A."/>
            <person name="Saw J.H."/>
            <person name="Jorgensen S.L."/>
            <person name="Zaremba-Niedzwiedzka K."/>
            <person name="Martijn J."/>
            <person name="Lind A.E."/>
            <person name="van Eijk R."/>
            <person name="Schleper C."/>
            <person name="Guy L."/>
            <person name="Ettema T.J."/>
        </authorList>
    </citation>
    <scope>NUCLEOTIDE SEQUENCE</scope>
</reference>
<evidence type="ECO:0000256" key="1">
    <source>
        <dbReference type="ARBA" id="ARBA00022603"/>
    </source>
</evidence>
<feature type="non-terminal residue" evidence="4">
    <location>
        <position position="1"/>
    </location>
</feature>
<evidence type="ECO:0000259" key="3">
    <source>
        <dbReference type="Pfam" id="PF01555"/>
    </source>
</evidence>
<keyword evidence="1" id="KW-0489">Methyltransferase</keyword>
<dbReference type="PRINTS" id="PR00508">
    <property type="entry name" value="S21N4MTFRASE"/>
</dbReference>
<dbReference type="EMBL" id="LAZR01006357">
    <property type="protein sequence ID" value="KKM92696.1"/>
    <property type="molecule type" value="Genomic_DNA"/>
</dbReference>
<sequence>SVWPISTEAYPDAHFATFPKKLVAPCVLAGCPKDGTVLDPFAGSGTTGIVAINEGRDFVGIELNPEYVEMAKARIKRETAQQRMFA</sequence>
<dbReference type="GO" id="GO:0005737">
    <property type="term" value="C:cytoplasm"/>
    <property type="evidence" value="ECO:0007669"/>
    <property type="project" value="TreeGrafter"/>
</dbReference>
<accession>A0A0F9M032</accession>
<dbReference type="GO" id="GO:0008170">
    <property type="term" value="F:N-methyltransferase activity"/>
    <property type="evidence" value="ECO:0007669"/>
    <property type="project" value="InterPro"/>
</dbReference>
<dbReference type="GO" id="GO:0032259">
    <property type="term" value="P:methylation"/>
    <property type="evidence" value="ECO:0007669"/>
    <property type="project" value="UniProtKB-KW"/>
</dbReference>
<dbReference type="PANTHER" id="PTHR13370">
    <property type="entry name" value="RNA METHYLASE-RELATED"/>
    <property type="match status" value="1"/>
</dbReference>
<dbReference type="GO" id="GO:0003677">
    <property type="term" value="F:DNA binding"/>
    <property type="evidence" value="ECO:0007669"/>
    <property type="project" value="InterPro"/>
</dbReference>
<proteinExistence type="predicted"/>
<feature type="domain" description="DNA methylase N-4/N-6" evidence="3">
    <location>
        <begin position="9"/>
        <end position="72"/>
    </location>
</feature>
<evidence type="ECO:0000256" key="2">
    <source>
        <dbReference type="ARBA" id="ARBA00022679"/>
    </source>
</evidence>
<organism evidence="4">
    <name type="scientific">marine sediment metagenome</name>
    <dbReference type="NCBI Taxonomy" id="412755"/>
    <lineage>
        <taxon>unclassified sequences</taxon>
        <taxon>metagenomes</taxon>
        <taxon>ecological metagenomes</taxon>
    </lineage>
</organism>
<dbReference type="InterPro" id="IPR029063">
    <property type="entry name" value="SAM-dependent_MTases_sf"/>
</dbReference>
<protein>
    <recommendedName>
        <fullName evidence="3">DNA methylase N-4/N-6 domain-containing protein</fullName>
    </recommendedName>
</protein>
<name>A0A0F9M032_9ZZZZ</name>